<evidence type="ECO:0000256" key="1">
    <source>
        <dbReference type="ARBA" id="ARBA00004236"/>
    </source>
</evidence>
<dbReference type="GO" id="GO:0016477">
    <property type="term" value="P:cell migration"/>
    <property type="evidence" value="ECO:0007669"/>
    <property type="project" value="TreeGrafter"/>
</dbReference>
<evidence type="ECO:0000256" key="6">
    <source>
        <dbReference type="ARBA" id="ARBA00022837"/>
    </source>
</evidence>
<dbReference type="InterPro" id="IPR002126">
    <property type="entry name" value="Cadherin-like_dom"/>
</dbReference>
<dbReference type="FunFam" id="2.60.40.60:FF:000022">
    <property type="entry name" value="Cadherin 2"/>
    <property type="match status" value="1"/>
</dbReference>
<keyword evidence="8 12" id="KW-1133">Transmembrane helix</keyword>
<dbReference type="GO" id="GO:0007156">
    <property type="term" value="P:homophilic cell adhesion via plasma membrane adhesion molecules"/>
    <property type="evidence" value="ECO:0007669"/>
    <property type="project" value="InterPro"/>
</dbReference>
<dbReference type="SUPFAM" id="SSF49313">
    <property type="entry name" value="Cadherin-like"/>
    <property type="match status" value="7"/>
</dbReference>
<evidence type="ECO:0000256" key="9">
    <source>
        <dbReference type="ARBA" id="ARBA00023136"/>
    </source>
</evidence>
<dbReference type="CTD" id="1014"/>
<evidence type="ECO:0000313" key="14">
    <source>
        <dbReference type="Proteomes" id="UP000515159"/>
    </source>
</evidence>
<dbReference type="PANTHER" id="PTHR24027">
    <property type="entry name" value="CADHERIN-23"/>
    <property type="match status" value="1"/>
</dbReference>
<evidence type="ECO:0000259" key="13">
    <source>
        <dbReference type="PROSITE" id="PS50268"/>
    </source>
</evidence>
<keyword evidence="4" id="KW-0479">Metal-binding</keyword>
<dbReference type="FunFam" id="2.60.40.60:FF:000183">
    <property type="entry name" value="Cadherin 17"/>
    <property type="match status" value="1"/>
</dbReference>
<evidence type="ECO:0000256" key="12">
    <source>
        <dbReference type="SAM" id="Phobius"/>
    </source>
</evidence>
<dbReference type="GO" id="GO:0045296">
    <property type="term" value="F:cadherin binding"/>
    <property type="evidence" value="ECO:0007669"/>
    <property type="project" value="TreeGrafter"/>
</dbReference>
<dbReference type="InterPro" id="IPR015919">
    <property type="entry name" value="Cadherin-like_sf"/>
</dbReference>
<keyword evidence="3 12" id="KW-0812">Transmembrane</keyword>
<gene>
    <name evidence="15" type="primary">CDH16</name>
</gene>
<feature type="transmembrane region" description="Helical" evidence="12">
    <location>
        <begin position="811"/>
        <end position="838"/>
    </location>
</feature>
<keyword evidence="5" id="KW-0677">Repeat</keyword>
<evidence type="ECO:0000313" key="15">
    <source>
        <dbReference type="RefSeq" id="XP_033799121.1"/>
    </source>
</evidence>
<dbReference type="GO" id="GO:0034332">
    <property type="term" value="P:adherens junction organization"/>
    <property type="evidence" value="ECO:0007669"/>
    <property type="project" value="TreeGrafter"/>
</dbReference>
<dbReference type="PROSITE" id="PS00232">
    <property type="entry name" value="CADHERIN_1"/>
    <property type="match status" value="1"/>
</dbReference>
<dbReference type="FunFam" id="2.60.40.60:FF:000011">
    <property type="entry name" value="Cadherin 1"/>
    <property type="match status" value="2"/>
</dbReference>
<dbReference type="GeneID" id="117359851"/>
<organism evidence="14 15">
    <name type="scientific">Geotrypetes seraphini</name>
    <name type="common">Gaboon caecilian</name>
    <name type="synonym">Caecilia seraphini</name>
    <dbReference type="NCBI Taxonomy" id="260995"/>
    <lineage>
        <taxon>Eukaryota</taxon>
        <taxon>Metazoa</taxon>
        <taxon>Chordata</taxon>
        <taxon>Craniata</taxon>
        <taxon>Vertebrata</taxon>
        <taxon>Euteleostomi</taxon>
        <taxon>Amphibia</taxon>
        <taxon>Gymnophiona</taxon>
        <taxon>Geotrypetes</taxon>
    </lineage>
</organism>
<name>A0A6P8RE89_GEOSA</name>
<dbReference type="Gene3D" id="2.60.40.60">
    <property type="entry name" value="Cadherins"/>
    <property type="match status" value="7"/>
</dbReference>
<dbReference type="GO" id="GO:0016342">
    <property type="term" value="C:catenin complex"/>
    <property type="evidence" value="ECO:0007669"/>
    <property type="project" value="TreeGrafter"/>
</dbReference>
<dbReference type="PANTHER" id="PTHR24027:SF424">
    <property type="entry name" value="CADHERIN-16 ISOFORM X3"/>
    <property type="match status" value="1"/>
</dbReference>
<evidence type="ECO:0000256" key="10">
    <source>
        <dbReference type="ARBA" id="ARBA00023180"/>
    </source>
</evidence>
<dbReference type="GO" id="GO:0016339">
    <property type="term" value="P:calcium-dependent cell-cell adhesion via plasma membrane cell adhesion molecules"/>
    <property type="evidence" value="ECO:0007669"/>
    <property type="project" value="TreeGrafter"/>
</dbReference>
<protein>
    <submittedName>
        <fullName evidence="15">Cadherin-16 isoform X1</fullName>
    </submittedName>
</protein>
<keyword evidence="2" id="KW-1003">Cell membrane</keyword>
<dbReference type="InterPro" id="IPR020894">
    <property type="entry name" value="Cadherin_CS"/>
</dbReference>
<dbReference type="GO" id="GO:0005912">
    <property type="term" value="C:adherens junction"/>
    <property type="evidence" value="ECO:0007669"/>
    <property type="project" value="TreeGrafter"/>
</dbReference>
<dbReference type="FunCoup" id="A0A6P8RE89">
    <property type="interactions" value="27"/>
</dbReference>
<feature type="domain" description="Cadherin" evidence="13">
    <location>
        <begin position="474"/>
        <end position="587"/>
    </location>
</feature>
<dbReference type="AlphaFoldDB" id="A0A6P8RE89"/>
<dbReference type="Pfam" id="PF00028">
    <property type="entry name" value="Cadherin"/>
    <property type="match status" value="6"/>
</dbReference>
<reference evidence="15" key="1">
    <citation type="submission" date="2025-08" db="UniProtKB">
        <authorList>
            <consortium name="RefSeq"/>
        </authorList>
    </citation>
    <scope>IDENTIFICATION</scope>
</reference>
<evidence type="ECO:0000256" key="4">
    <source>
        <dbReference type="ARBA" id="ARBA00022723"/>
    </source>
</evidence>
<dbReference type="RefSeq" id="XP_033799121.1">
    <property type="nucleotide sequence ID" value="XM_033943230.1"/>
</dbReference>
<dbReference type="GO" id="GO:0000902">
    <property type="term" value="P:cell morphogenesis"/>
    <property type="evidence" value="ECO:0007669"/>
    <property type="project" value="TreeGrafter"/>
</dbReference>
<keyword evidence="9 12" id="KW-0472">Membrane</keyword>
<dbReference type="InterPro" id="IPR039808">
    <property type="entry name" value="Cadherin"/>
</dbReference>
<keyword evidence="7" id="KW-0130">Cell adhesion</keyword>
<dbReference type="GO" id="GO:0008013">
    <property type="term" value="F:beta-catenin binding"/>
    <property type="evidence" value="ECO:0007669"/>
    <property type="project" value="TreeGrafter"/>
</dbReference>
<dbReference type="FunFam" id="2.60.40.60:FF:000188">
    <property type="entry name" value="Cadherin 17"/>
    <property type="match status" value="1"/>
</dbReference>
<accession>A0A6P8RE89</accession>
<feature type="domain" description="Cadherin" evidence="13">
    <location>
        <begin position="148"/>
        <end position="358"/>
    </location>
</feature>
<keyword evidence="10" id="KW-0325">Glycoprotein</keyword>
<evidence type="ECO:0000256" key="2">
    <source>
        <dbReference type="ARBA" id="ARBA00022475"/>
    </source>
</evidence>
<dbReference type="PROSITE" id="PS50268">
    <property type="entry name" value="CADHERIN_2"/>
    <property type="match status" value="5"/>
</dbReference>
<dbReference type="GO" id="GO:0005509">
    <property type="term" value="F:calcium ion binding"/>
    <property type="evidence" value="ECO:0007669"/>
    <property type="project" value="UniProtKB-UniRule"/>
</dbReference>
<dbReference type="GO" id="GO:0007043">
    <property type="term" value="P:cell-cell junction assembly"/>
    <property type="evidence" value="ECO:0007669"/>
    <property type="project" value="TreeGrafter"/>
</dbReference>
<keyword evidence="14" id="KW-1185">Reference proteome</keyword>
<comment type="subcellular location">
    <subcellularLocation>
        <location evidence="1">Cell membrane</location>
    </subcellularLocation>
</comment>
<keyword evidence="6 11" id="KW-0106">Calcium</keyword>
<feature type="domain" description="Cadherin" evidence="13">
    <location>
        <begin position="78"/>
        <end position="147"/>
    </location>
</feature>
<feature type="domain" description="Cadherin" evidence="13">
    <location>
        <begin position="588"/>
        <end position="692"/>
    </location>
</feature>
<dbReference type="Proteomes" id="UP000515159">
    <property type="component" value="Chromosome 4"/>
</dbReference>
<dbReference type="GO" id="GO:0044331">
    <property type="term" value="P:cell-cell adhesion mediated by cadherin"/>
    <property type="evidence" value="ECO:0007669"/>
    <property type="project" value="TreeGrafter"/>
</dbReference>
<evidence type="ECO:0000256" key="8">
    <source>
        <dbReference type="ARBA" id="ARBA00022989"/>
    </source>
</evidence>
<dbReference type="PRINTS" id="PR00205">
    <property type="entry name" value="CADHERIN"/>
</dbReference>
<feature type="domain" description="Cadherin" evidence="13">
    <location>
        <begin position="359"/>
        <end position="472"/>
    </location>
</feature>
<dbReference type="OrthoDB" id="8804268at2759"/>
<evidence type="ECO:0000256" key="5">
    <source>
        <dbReference type="ARBA" id="ARBA00022737"/>
    </source>
</evidence>
<evidence type="ECO:0000256" key="11">
    <source>
        <dbReference type="PROSITE-ProRule" id="PRU00043"/>
    </source>
</evidence>
<evidence type="ECO:0000256" key="3">
    <source>
        <dbReference type="ARBA" id="ARBA00022692"/>
    </source>
</evidence>
<dbReference type="KEGG" id="gsh:117359851"/>
<dbReference type="SMART" id="SM00112">
    <property type="entry name" value="CA"/>
    <property type="match status" value="6"/>
</dbReference>
<proteinExistence type="predicted"/>
<dbReference type="CDD" id="cd11304">
    <property type="entry name" value="Cadherin_repeat"/>
    <property type="match status" value="6"/>
</dbReference>
<evidence type="ECO:0000256" key="7">
    <source>
        <dbReference type="ARBA" id="ARBA00022889"/>
    </source>
</evidence>
<dbReference type="FunFam" id="2.60.40.60:FF:000020">
    <property type="entry name" value="Dachsous cadherin-related 1b"/>
    <property type="match status" value="1"/>
</dbReference>
<sequence>MEGQESCVGADTLPTPMETQKMCPAQLLTAYSTIFQISILLSILHPTSTEQFVEVPENYDGSFPWYLTKINVATEGQYNLELTGNDGGIFGIDAASNMLYATNPFDREQQAVYRLQVTAKNEAGETLFGPIFIQIIVKDVNDNRPVTVEDVFSGRVSRGMKQGKSFMHINATDLDDPSTTNGDLRYQIFTQTPKEPSKEMFQINATTGGLSLTAEGASLLHSSQVQKYNLVVKVKDMGDQPLGFYTWADVEIEVVENTWTSPRPILLQENLRGTYPKIISRVNWNSKEVHYYLGGDFPKDLFQIDPDGNICVNQELDREVQSEYRIQVFAVNEDGVLYDEPLELNLTVTDQNDNKPLFTHETYYADIKEQTAGGTEIVQVSAEDADDPNTSNSDIYYKIISQEPQMPSSVMFHINEKTGMITLQNPELKTNIAKQYSLRITAFNLGGKEEGLSSTCTAVINVVDVNDSPPVFLESQYGSFIIPENAEPGVLIVTLTASDEDEEAEYKFIDFSVVSGNEDGTFEIVKAQQNGIVSIFLVKELDYEKTDEYVVLVSAKNEAPLVGVQYGLSSTATVHVLVENINEAPTFTKEKYEVNVLENLPPKTVVVTVKALEPDTSPTPSLRYSLRNDSKHWLSMDEVSGEVQLAQPLDRELVQDLYIVEVIAWEKDSPSVSATAEVVIHLVDVNDNSPILVGDYSEEFLCTSKQEGQAITLGAFDRDSTKHSAPFIFALSQDPTIQRNWRIDAINETHSQLSMGISWLEPKVHLVPITISDSGKPPQNQHIQLPVTICKCIATSHCFREVRRMPEMPTVFSAVSVIVGTLGAIGFFLLIIFVRLFLLQSSKKKTTKTSDTIPLQAPV</sequence>
<dbReference type="InParanoid" id="A0A6P8RE89"/>